<feature type="transmembrane region" description="Helical" evidence="1">
    <location>
        <begin position="184"/>
        <end position="202"/>
    </location>
</feature>
<dbReference type="RefSeq" id="WP_004059482.1">
    <property type="nucleotide sequence ID" value="NC_017941.2"/>
</dbReference>
<sequence length="292" mass="31213">MSTRPSEASWFAVPNSRRGTTRLFLAVFAVVGLLYLFTFTVVVNPWVKANVNIPLYEATGGFLRPELLVYLGGLALVLAILRRESLRPSDVGLDSTKTRMALRSIVLVWVVAQGIIVAAAYVSTGTIPGPSPTLSGGPVVLAGLVVTELAGNSLFEEVVYRGFLAEQVRLYVEQRGDFPATPTLGLALLGSQSVFALVHVPVRLYQGATPTQTLQSVGLLFVLGVLFALVYYRTGNLLLAVGVHTLNNVPLFALGGPVKWPIWVATGVVLSVWPRLETALLASASAESTTHS</sequence>
<dbReference type="EMBL" id="CP007551">
    <property type="protein sequence ID" value="AHZ23167.1"/>
    <property type="molecule type" value="Genomic_DNA"/>
</dbReference>
<keyword evidence="1" id="KW-0812">Transmembrane</keyword>
<accession>M0IWD5</accession>
<keyword evidence="5" id="KW-0482">Metalloprotease</keyword>
<feature type="transmembrane region" description="Helical" evidence="1">
    <location>
        <begin position="214"/>
        <end position="232"/>
    </location>
</feature>
<keyword evidence="5" id="KW-0378">Hydrolase</keyword>
<feature type="transmembrane region" description="Helical" evidence="1">
    <location>
        <begin position="101"/>
        <end position="122"/>
    </location>
</feature>
<dbReference type="EMBL" id="CP039139">
    <property type="protein sequence ID" value="QCQ73973.1"/>
    <property type="molecule type" value="Genomic_DNA"/>
</dbReference>
<dbReference type="Proteomes" id="UP000299011">
    <property type="component" value="Chromosome"/>
</dbReference>
<keyword evidence="6" id="KW-1185">Reference proteome</keyword>
<dbReference type="GO" id="GO:0006508">
    <property type="term" value="P:proteolysis"/>
    <property type="evidence" value="ECO:0007669"/>
    <property type="project" value="UniProtKB-KW"/>
</dbReference>
<dbReference type="AlphaFoldDB" id="M0IWD5"/>
<dbReference type="InterPro" id="IPR003675">
    <property type="entry name" value="Rce1/LyrA-like_dom"/>
</dbReference>
<dbReference type="PATRIC" id="fig|523841.21.peg.2474"/>
<reference evidence="3 7" key="2">
    <citation type="submission" date="2014-04" db="EMBL/GenBank/DDBJ databases">
        <title>Transcriptional profiles of Haloferax mediterranei on the basis of nitrogen availability.</title>
        <authorList>
            <person name="Bautista V."/>
        </authorList>
    </citation>
    <scope>NUCLEOTIDE SEQUENCE [LARGE SCALE GENOMIC DNA]</scope>
    <source>
        <strain evidence="3">ATCC 33500</strain>
        <strain evidence="7">ATCC 33500 / DSM 1411 / JCM 8866 / NBRC 14739 / NCIMB 2177 / R-4</strain>
    </source>
</reference>
<feature type="domain" description="CAAX prenyl protease 2/Lysostaphin resistance protein A-like" evidence="2">
    <location>
        <begin position="144"/>
        <end position="249"/>
    </location>
</feature>
<evidence type="ECO:0000313" key="3">
    <source>
        <dbReference type="EMBL" id="AHZ23167.1"/>
    </source>
</evidence>
<dbReference type="Proteomes" id="UP000027075">
    <property type="component" value="Chromosome"/>
</dbReference>
<dbReference type="GO" id="GO:0080120">
    <property type="term" value="P:CAAX-box protein maturation"/>
    <property type="evidence" value="ECO:0007669"/>
    <property type="project" value="UniProtKB-ARBA"/>
</dbReference>
<dbReference type="Pfam" id="PF02517">
    <property type="entry name" value="Rce1-like"/>
    <property type="match status" value="1"/>
</dbReference>
<evidence type="ECO:0000313" key="8">
    <source>
        <dbReference type="Proteomes" id="UP000299011"/>
    </source>
</evidence>
<evidence type="ECO:0000313" key="7">
    <source>
        <dbReference type="Proteomes" id="UP000027075"/>
    </source>
</evidence>
<keyword evidence="1" id="KW-1133">Transmembrane helix</keyword>
<protein>
    <submittedName>
        <fullName evidence="5">CPBP family intramembrane metalloprotease</fullName>
    </submittedName>
</protein>
<evidence type="ECO:0000313" key="6">
    <source>
        <dbReference type="Proteomes" id="UP000011603"/>
    </source>
</evidence>
<dbReference type="GO" id="GO:0004175">
    <property type="term" value="F:endopeptidase activity"/>
    <property type="evidence" value="ECO:0007669"/>
    <property type="project" value="UniProtKB-ARBA"/>
</dbReference>
<feature type="transmembrane region" description="Helical" evidence="1">
    <location>
        <begin position="21"/>
        <end position="42"/>
    </location>
</feature>
<feature type="transmembrane region" description="Helical" evidence="1">
    <location>
        <begin position="252"/>
        <end position="273"/>
    </location>
</feature>
<dbReference type="OrthoDB" id="381063at2157"/>
<evidence type="ECO:0000313" key="5">
    <source>
        <dbReference type="EMBL" id="QCQ73973.1"/>
    </source>
</evidence>
<evidence type="ECO:0000313" key="4">
    <source>
        <dbReference type="EMBL" id="EMA00104.1"/>
    </source>
</evidence>
<name>M0IWD5_HALMT</name>
<dbReference type="EMBL" id="AOLO01000009">
    <property type="protein sequence ID" value="EMA00104.1"/>
    <property type="molecule type" value="Genomic_DNA"/>
</dbReference>
<reference evidence="4 6" key="1">
    <citation type="journal article" date="2014" name="PLoS Genet.">
        <title>Phylogenetically driven sequencing of extremely halophilic archaea reveals strategies for static and dynamic osmo-response.</title>
        <authorList>
            <person name="Becker E.A."/>
            <person name="Seitzer P.M."/>
            <person name="Tritt A."/>
            <person name="Larsen D."/>
            <person name="Krusor M."/>
            <person name="Yao A.I."/>
            <person name="Wu D."/>
            <person name="Madern D."/>
            <person name="Eisen J.A."/>
            <person name="Darling A.E."/>
            <person name="Facciotti M.T."/>
        </authorList>
    </citation>
    <scope>NUCLEOTIDE SEQUENCE [LARGE SCALE GENOMIC DNA]</scope>
    <source>
        <strain evidence="4">ATCC 33500</strain>
        <strain evidence="6">ATCC 33500 / DSM 1411 / JCM 8866 / NBRC 14739 / NCIMB 2177 / R-4</strain>
    </source>
</reference>
<evidence type="ECO:0000259" key="2">
    <source>
        <dbReference type="Pfam" id="PF02517"/>
    </source>
</evidence>
<organism evidence="4 6">
    <name type="scientific">Haloferax mediterranei (strain ATCC 33500 / DSM 1411 / JCM 8866 / NBRC 14739 / NCIMB 2177 / R-4)</name>
    <name type="common">Halobacterium mediterranei</name>
    <dbReference type="NCBI Taxonomy" id="523841"/>
    <lineage>
        <taxon>Archaea</taxon>
        <taxon>Methanobacteriati</taxon>
        <taxon>Methanobacteriota</taxon>
        <taxon>Stenosarchaea group</taxon>
        <taxon>Halobacteria</taxon>
        <taxon>Halobacteriales</taxon>
        <taxon>Haloferacaceae</taxon>
        <taxon>Haloferax</taxon>
    </lineage>
</organism>
<dbReference type="GeneID" id="40155000"/>
<keyword evidence="1" id="KW-0472">Membrane</keyword>
<proteinExistence type="predicted"/>
<evidence type="ECO:0000256" key="1">
    <source>
        <dbReference type="SAM" id="Phobius"/>
    </source>
</evidence>
<dbReference type="Proteomes" id="UP000011603">
    <property type="component" value="Unassembled WGS sequence"/>
</dbReference>
<keyword evidence="5" id="KW-0645">Protease</keyword>
<feature type="transmembrane region" description="Helical" evidence="1">
    <location>
        <begin position="62"/>
        <end position="81"/>
    </location>
</feature>
<gene>
    <name evidence="3" type="ORF">BM92_11200</name>
    <name evidence="4" type="ORF">C439_12228</name>
    <name evidence="5" type="ORF">E6P09_01245</name>
</gene>
<reference evidence="5 8" key="3">
    <citation type="submission" date="2019-04" db="EMBL/GenBank/DDBJ databases">
        <title>Methylomes of two halophilic Archaea, Haloarcula marismortui and Haloferax mediterranei.</title>
        <authorList>
            <person name="DasSarma S."/>
            <person name="DasSarma P."/>
            <person name="DasSarma S."/>
            <person name="Fomenkov A."/>
            <person name="Vincze T."/>
            <person name="Anton B.P."/>
            <person name="Roberts R.J."/>
        </authorList>
    </citation>
    <scope>NUCLEOTIDE SEQUENCE [LARGE SCALE GENOMIC DNA]</scope>
    <source>
        <strain evidence="5">ATCC 33500</strain>
        <strain evidence="8">ATCC 33500 / DSM 1411 / JCM 8866 / NBRC 14739 / NCIMB 2177 / R-4</strain>
    </source>
</reference>
<dbReference type="GO" id="GO:0008237">
    <property type="term" value="F:metallopeptidase activity"/>
    <property type="evidence" value="ECO:0007669"/>
    <property type="project" value="UniProtKB-KW"/>
</dbReference>